<reference evidence="2 3" key="1">
    <citation type="submission" date="2016-10" db="EMBL/GenBank/DDBJ databases">
        <authorList>
            <person name="de Groot N.N."/>
        </authorList>
    </citation>
    <scope>NUCLEOTIDE SEQUENCE [LARGE SCALE GENOMIC DNA]</scope>
    <source>
        <strain evidence="2 3">CGMCC 1.7031</strain>
    </source>
</reference>
<evidence type="ECO:0000313" key="2">
    <source>
        <dbReference type="EMBL" id="SCY21689.1"/>
    </source>
</evidence>
<feature type="transmembrane region" description="Helical" evidence="1">
    <location>
        <begin position="15"/>
        <end position="38"/>
    </location>
</feature>
<name>A0A1G5E416_9FLAO</name>
<keyword evidence="1" id="KW-0472">Membrane</keyword>
<keyword evidence="1" id="KW-0812">Transmembrane</keyword>
<dbReference type="AlphaFoldDB" id="A0A1G5E416"/>
<feature type="transmembrane region" description="Helical" evidence="1">
    <location>
        <begin position="44"/>
        <end position="65"/>
    </location>
</feature>
<keyword evidence="3" id="KW-1185">Reference proteome</keyword>
<accession>A0A1G5E416</accession>
<dbReference type="OrthoDB" id="1467832at2"/>
<gene>
    <name evidence="2" type="ORF">SAMN02927903_00933</name>
</gene>
<dbReference type="EMBL" id="FMVF01000004">
    <property type="protein sequence ID" value="SCY21689.1"/>
    <property type="molecule type" value="Genomic_DNA"/>
</dbReference>
<feature type="transmembrane region" description="Helical" evidence="1">
    <location>
        <begin position="77"/>
        <end position="96"/>
    </location>
</feature>
<dbReference type="STRING" id="490189.SAMN02927903_00933"/>
<dbReference type="Proteomes" id="UP000199354">
    <property type="component" value="Unassembled WGS sequence"/>
</dbReference>
<keyword evidence="1" id="KW-1133">Transmembrane helix</keyword>
<evidence type="ECO:0000256" key="1">
    <source>
        <dbReference type="SAM" id="Phobius"/>
    </source>
</evidence>
<dbReference type="RefSeq" id="WP_091141146.1">
    <property type="nucleotide sequence ID" value="NZ_FMVF01000004.1"/>
</dbReference>
<dbReference type="PROSITE" id="PS51257">
    <property type="entry name" value="PROKAR_LIPOPROTEIN"/>
    <property type="match status" value="1"/>
</dbReference>
<evidence type="ECO:0000313" key="3">
    <source>
        <dbReference type="Proteomes" id="UP000199354"/>
    </source>
</evidence>
<protein>
    <submittedName>
        <fullName evidence="2">Uncharacterized protein</fullName>
    </submittedName>
</protein>
<proteinExistence type="predicted"/>
<sequence>MSTYDKIYSQFEYGYYGSIALGILLSSCIGGIAAMAVLENGTSPLQLFQLFVVVASAMLFNGSVLSQQKPRTIYNTLIISVVVNTLLAAVNFYVYYS</sequence>
<organism evidence="2 3">
    <name type="scientific">Flavobacterium caeni</name>
    <dbReference type="NCBI Taxonomy" id="490189"/>
    <lineage>
        <taxon>Bacteria</taxon>
        <taxon>Pseudomonadati</taxon>
        <taxon>Bacteroidota</taxon>
        <taxon>Flavobacteriia</taxon>
        <taxon>Flavobacteriales</taxon>
        <taxon>Flavobacteriaceae</taxon>
        <taxon>Flavobacterium</taxon>
    </lineage>
</organism>